<organism evidence="1 2">
    <name type="scientific">Thelohanellus kitauei</name>
    <name type="common">Myxosporean</name>
    <dbReference type="NCBI Taxonomy" id="669202"/>
    <lineage>
        <taxon>Eukaryota</taxon>
        <taxon>Metazoa</taxon>
        <taxon>Cnidaria</taxon>
        <taxon>Myxozoa</taxon>
        <taxon>Myxosporea</taxon>
        <taxon>Bivalvulida</taxon>
        <taxon>Platysporina</taxon>
        <taxon>Myxobolidae</taxon>
        <taxon>Thelohanellus</taxon>
    </lineage>
</organism>
<evidence type="ECO:0000313" key="1">
    <source>
        <dbReference type="EMBL" id="KII65953.1"/>
    </source>
</evidence>
<dbReference type="AlphaFoldDB" id="A0A0C2J9Y5"/>
<dbReference type="EMBL" id="JWZT01003648">
    <property type="protein sequence ID" value="KII65953.1"/>
    <property type="molecule type" value="Genomic_DNA"/>
</dbReference>
<name>A0A0C2J9Y5_THEKT</name>
<sequence>MPLATLESSCYSSKIICPSNVGNSTNGLRSQSFFVNRYRWIIFAQACQESTQVIQDQIYNIIIASYNYTQKSFHVSCSCRFIPNCQFILKSIYFIGRRQDIAVPSLHAEVQKVQFLEYIRQIY</sequence>
<keyword evidence="2" id="KW-1185">Reference proteome</keyword>
<reference evidence="1 2" key="1">
    <citation type="journal article" date="2014" name="Genome Biol. Evol.">
        <title>The genome of the myxosporean Thelohanellus kitauei shows adaptations to nutrient acquisition within its fish host.</title>
        <authorList>
            <person name="Yang Y."/>
            <person name="Xiong J."/>
            <person name="Zhou Z."/>
            <person name="Huo F."/>
            <person name="Miao W."/>
            <person name="Ran C."/>
            <person name="Liu Y."/>
            <person name="Zhang J."/>
            <person name="Feng J."/>
            <person name="Wang M."/>
            <person name="Wang M."/>
            <person name="Wang L."/>
            <person name="Yao B."/>
        </authorList>
    </citation>
    <scope>NUCLEOTIDE SEQUENCE [LARGE SCALE GENOMIC DNA]</scope>
    <source>
        <strain evidence="1">Wuqing</strain>
    </source>
</reference>
<comment type="caution">
    <text evidence="1">The sequence shown here is derived from an EMBL/GenBank/DDBJ whole genome shotgun (WGS) entry which is preliminary data.</text>
</comment>
<proteinExistence type="predicted"/>
<evidence type="ECO:0000313" key="2">
    <source>
        <dbReference type="Proteomes" id="UP000031668"/>
    </source>
</evidence>
<protein>
    <submittedName>
        <fullName evidence="1">Uncharacterized protein</fullName>
    </submittedName>
</protein>
<dbReference type="Proteomes" id="UP000031668">
    <property type="component" value="Unassembled WGS sequence"/>
</dbReference>
<gene>
    <name evidence="1" type="ORF">RF11_14894</name>
</gene>
<accession>A0A0C2J9Y5</accession>